<evidence type="ECO:0000313" key="6">
    <source>
        <dbReference type="Proteomes" id="UP000193467"/>
    </source>
</evidence>
<dbReference type="EMBL" id="MCGR01000004">
    <property type="protein sequence ID" value="ORY90273.1"/>
    <property type="molecule type" value="Genomic_DNA"/>
</dbReference>
<feature type="region of interest" description="Disordered" evidence="4">
    <location>
        <begin position="615"/>
        <end position="635"/>
    </location>
</feature>
<dbReference type="OrthoDB" id="2193432at2759"/>
<dbReference type="GO" id="GO:0005524">
    <property type="term" value="F:ATP binding"/>
    <property type="evidence" value="ECO:0007669"/>
    <property type="project" value="UniProtKB-KW"/>
</dbReference>
<dbReference type="SUPFAM" id="SSF52540">
    <property type="entry name" value="P-loop containing nucleoside triphosphate hydrolases"/>
    <property type="match status" value="1"/>
</dbReference>
<dbReference type="AlphaFoldDB" id="A0A1Y2G0W4"/>
<comment type="similarity">
    <text evidence="1">Belongs to the AFG1 ATPase family.</text>
</comment>
<evidence type="ECO:0000313" key="5">
    <source>
        <dbReference type="EMBL" id="ORY90273.1"/>
    </source>
</evidence>
<evidence type="ECO:0000256" key="1">
    <source>
        <dbReference type="ARBA" id="ARBA00010322"/>
    </source>
</evidence>
<dbReference type="Proteomes" id="UP000193467">
    <property type="component" value="Unassembled WGS sequence"/>
</dbReference>
<feature type="region of interest" description="Disordered" evidence="4">
    <location>
        <begin position="516"/>
        <end position="540"/>
    </location>
</feature>
<comment type="caution">
    <text evidence="5">The sequence shown here is derived from an EMBL/GenBank/DDBJ whole genome shotgun (WGS) entry which is preliminary data.</text>
</comment>
<proteinExistence type="inferred from homology"/>
<name>A0A1Y2G0W4_9BASI</name>
<accession>A0A1Y2G0W4</accession>
<dbReference type="Gene3D" id="3.40.50.300">
    <property type="entry name" value="P-loop containing nucleotide triphosphate hydrolases"/>
    <property type="match status" value="1"/>
</dbReference>
<dbReference type="InParanoid" id="A0A1Y2G0W4"/>
<evidence type="ECO:0000256" key="3">
    <source>
        <dbReference type="ARBA" id="ARBA00022840"/>
    </source>
</evidence>
<organism evidence="5 6">
    <name type="scientific">Leucosporidium creatinivorum</name>
    <dbReference type="NCBI Taxonomy" id="106004"/>
    <lineage>
        <taxon>Eukaryota</taxon>
        <taxon>Fungi</taxon>
        <taxon>Dikarya</taxon>
        <taxon>Basidiomycota</taxon>
        <taxon>Pucciniomycotina</taxon>
        <taxon>Microbotryomycetes</taxon>
        <taxon>Leucosporidiales</taxon>
        <taxon>Leucosporidium</taxon>
    </lineage>
</organism>
<feature type="compositionally biased region" description="Basic and acidic residues" evidence="4">
    <location>
        <begin position="615"/>
        <end position="629"/>
    </location>
</feature>
<dbReference type="Pfam" id="PF03969">
    <property type="entry name" value="AFG1_ATPase"/>
    <property type="match status" value="2"/>
</dbReference>
<keyword evidence="2" id="KW-0547">Nucleotide-binding</keyword>
<dbReference type="PANTHER" id="PTHR12169:SF2">
    <property type="entry name" value="AFG1P"/>
    <property type="match status" value="1"/>
</dbReference>
<feature type="region of interest" description="Disordered" evidence="4">
    <location>
        <begin position="791"/>
        <end position="814"/>
    </location>
</feature>
<dbReference type="NCBIfam" id="NF040713">
    <property type="entry name" value="ZapE"/>
    <property type="match status" value="1"/>
</dbReference>
<keyword evidence="6" id="KW-1185">Reference proteome</keyword>
<dbReference type="PANTHER" id="PTHR12169">
    <property type="entry name" value="ATPASE N2B"/>
    <property type="match status" value="1"/>
</dbReference>
<evidence type="ECO:0000256" key="2">
    <source>
        <dbReference type="ARBA" id="ARBA00022741"/>
    </source>
</evidence>
<feature type="compositionally biased region" description="Basic and acidic residues" evidence="4">
    <location>
        <begin position="531"/>
        <end position="540"/>
    </location>
</feature>
<keyword evidence="3" id="KW-0067">ATP-binding</keyword>
<protein>
    <submittedName>
        <fullName evidence="5">AFG1-like ATPase-domain-containing protein</fullName>
    </submittedName>
</protein>
<dbReference type="InterPro" id="IPR005654">
    <property type="entry name" value="ATPase_AFG1-like"/>
</dbReference>
<sequence length="814" mass="90096">MLRLSVRRAAPRSLVQRRRGLATAPDSQLVLTDPLAVYRGMVATGQIKQDAEQIRALVQIRKLTEELLDYQPPVRMLTLLEALRPTSDPAAKVVPAWPFRRSPLSHLGMDLTPEEAAERQALIVLDDASKSTALVKVLKEAEGLEDLSTPKGFLLTGPPGTGKSLVMDIFFQSLPVPHKVRFHYHSFLLSIYTSVHQALEKQRLENEAEERIANELSEKGEGGYPWSRREEMKAQALTKGWQSVFAGGRSPHDADLNTREFVLAGVARDLIKQHGWLLAFDEVQLVDIAGAGLINRVLSWYWRLGGVVVGTSNRVPEDLYNAGVQRESLSPFLVALAARSPAFELRSALDYRREQRSRDILGAADDRPAGDFGTVEAWKRWGTKARGWFVKGEENEFEEAVRRIVGEEQGAPTELTVYGRRLVVPWAVGGVARFSFAQLCLAALGPADYITIGSNFHTIILTDVPILPLSAKNEARRLISLLDCAYEAKTRLLVFAEDHVDSLFFPDAVATSSLPSPFAEPSPDDITTAGGHDHPFSSDRIYEADSSLPTSRMPVDPAGEIGDSLTEEMMGDVIHDLETPYRPNVSSYDATEDSKAYAKDAARVEQVRAVLKAAREEKAREEQQRKDPHPSASTPAFQSLAIFTGEEERFAFKRAVSRVHEMTSAEFLINSTHTPLDPSFRTWERPSSVTLSSAAVASTPRSAPAQHSMGPAIELTGEEAKLSGVLDPRNLRVRHPEGLPKTEKQVEVTREGGEGRRRGIKVNVLDDEARKAARPPVLKNDHVWGVREDWGKKAGEWGKGASVHDEDTKKRSHE</sequence>
<dbReference type="GO" id="GO:0016887">
    <property type="term" value="F:ATP hydrolysis activity"/>
    <property type="evidence" value="ECO:0007669"/>
    <property type="project" value="InterPro"/>
</dbReference>
<gene>
    <name evidence="5" type="ORF">BCR35DRAFT_287522</name>
</gene>
<reference evidence="5 6" key="1">
    <citation type="submission" date="2016-07" db="EMBL/GenBank/DDBJ databases">
        <title>Pervasive Adenine N6-methylation of Active Genes in Fungi.</title>
        <authorList>
            <consortium name="DOE Joint Genome Institute"/>
            <person name="Mondo S.J."/>
            <person name="Dannebaum R.O."/>
            <person name="Kuo R.C."/>
            <person name="Labutti K."/>
            <person name="Haridas S."/>
            <person name="Kuo A."/>
            <person name="Salamov A."/>
            <person name="Ahrendt S.R."/>
            <person name="Lipzen A."/>
            <person name="Sullivan W."/>
            <person name="Andreopoulos W.B."/>
            <person name="Clum A."/>
            <person name="Lindquist E."/>
            <person name="Daum C."/>
            <person name="Ramamoorthy G.K."/>
            <person name="Gryganskyi A."/>
            <person name="Culley D."/>
            <person name="Magnuson J.K."/>
            <person name="James T.Y."/>
            <person name="O'Malley M.A."/>
            <person name="Stajich J.E."/>
            <person name="Spatafora J.W."/>
            <person name="Visel A."/>
            <person name="Grigoriev I.V."/>
        </authorList>
    </citation>
    <scope>NUCLEOTIDE SEQUENCE [LARGE SCALE GENOMIC DNA]</scope>
    <source>
        <strain evidence="5 6">62-1032</strain>
    </source>
</reference>
<evidence type="ECO:0000256" key="4">
    <source>
        <dbReference type="SAM" id="MobiDB-lite"/>
    </source>
</evidence>
<dbReference type="InterPro" id="IPR027417">
    <property type="entry name" value="P-loop_NTPase"/>
</dbReference>
<dbReference type="GO" id="GO:0005739">
    <property type="term" value="C:mitochondrion"/>
    <property type="evidence" value="ECO:0007669"/>
    <property type="project" value="TreeGrafter"/>
</dbReference>